<dbReference type="InterPro" id="IPR013249">
    <property type="entry name" value="RNA_pol_sigma70_r4_t2"/>
</dbReference>
<keyword evidence="2" id="KW-0805">Transcription regulation</keyword>
<dbReference type="Proteomes" id="UP001193389">
    <property type="component" value="Chromosome"/>
</dbReference>
<evidence type="ECO:0000256" key="2">
    <source>
        <dbReference type="ARBA" id="ARBA00023015"/>
    </source>
</evidence>
<dbReference type="InterPro" id="IPR014284">
    <property type="entry name" value="RNA_pol_sigma-70_dom"/>
</dbReference>
<keyword evidence="8" id="KW-1185">Reference proteome</keyword>
<protein>
    <submittedName>
        <fullName evidence="7">RNA polymerase ECF-type sigma factor</fullName>
    </submittedName>
</protein>
<dbReference type="SUPFAM" id="SSF88946">
    <property type="entry name" value="Sigma2 domain of RNA polymerase sigma factors"/>
    <property type="match status" value="1"/>
</dbReference>
<dbReference type="AlphaFoldDB" id="A0A5K7SAZ7"/>
<dbReference type="PRINTS" id="PR00038">
    <property type="entry name" value="HTHLUXR"/>
</dbReference>
<dbReference type="RefSeq" id="WP_318346952.1">
    <property type="nucleotide sequence ID" value="NZ_AP018694.1"/>
</dbReference>
<evidence type="ECO:0000313" key="8">
    <source>
        <dbReference type="Proteomes" id="UP001193389"/>
    </source>
</evidence>
<dbReference type="InterPro" id="IPR014327">
    <property type="entry name" value="RNA_pol_sigma70_bacteroid"/>
</dbReference>
<keyword evidence="3" id="KW-0731">Sigma factor</keyword>
<dbReference type="PANTHER" id="PTHR43133">
    <property type="entry name" value="RNA POLYMERASE ECF-TYPE SIGMA FACTO"/>
    <property type="match status" value="1"/>
</dbReference>
<dbReference type="PANTHER" id="PTHR43133:SF46">
    <property type="entry name" value="RNA POLYMERASE SIGMA-70 FACTOR ECF SUBFAMILY"/>
    <property type="match status" value="1"/>
</dbReference>
<dbReference type="GO" id="GO:0006352">
    <property type="term" value="P:DNA-templated transcription initiation"/>
    <property type="evidence" value="ECO:0007669"/>
    <property type="project" value="InterPro"/>
</dbReference>
<name>A0A5K7SAZ7_9BACT</name>
<dbReference type="CDD" id="cd06171">
    <property type="entry name" value="Sigma70_r4"/>
    <property type="match status" value="1"/>
</dbReference>
<dbReference type="Gene3D" id="1.10.10.10">
    <property type="entry name" value="Winged helix-like DNA-binding domain superfamily/Winged helix DNA-binding domain"/>
    <property type="match status" value="1"/>
</dbReference>
<evidence type="ECO:0000256" key="3">
    <source>
        <dbReference type="ARBA" id="ARBA00023082"/>
    </source>
</evidence>
<dbReference type="InterPro" id="IPR036388">
    <property type="entry name" value="WH-like_DNA-bd_sf"/>
</dbReference>
<feature type="domain" description="RNA polymerase sigma factor 70 region 4 type 2" evidence="6">
    <location>
        <begin position="124"/>
        <end position="176"/>
    </location>
</feature>
<evidence type="ECO:0000256" key="1">
    <source>
        <dbReference type="ARBA" id="ARBA00010641"/>
    </source>
</evidence>
<comment type="similarity">
    <text evidence="1">Belongs to the sigma-70 factor family. ECF subfamily.</text>
</comment>
<dbReference type="InterPro" id="IPR000792">
    <property type="entry name" value="Tscrpt_reg_LuxR_C"/>
</dbReference>
<gene>
    <name evidence="7" type="ORF">AQPE_2799</name>
</gene>
<evidence type="ECO:0000256" key="4">
    <source>
        <dbReference type="ARBA" id="ARBA00023163"/>
    </source>
</evidence>
<keyword evidence="4" id="KW-0804">Transcription</keyword>
<feature type="domain" description="RNA polymerase sigma-70 region 2" evidence="5">
    <location>
        <begin position="27"/>
        <end position="94"/>
    </location>
</feature>
<reference evidence="7" key="1">
    <citation type="journal article" date="2020" name="Int. J. Syst. Evol. Microbiol.">
        <title>Aquipluma nitroreducens gen. nov. sp. nov., a novel facultatively anaerobic bacterium isolated from a freshwater lake.</title>
        <authorList>
            <person name="Watanabe M."/>
            <person name="Kojima H."/>
            <person name="Fukui M."/>
        </authorList>
    </citation>
    <scope>NUCLEOTIDE SEQUENCE</scope>
    <source>
        <strain evidence="7">MeG22</strain>
    </source>
</reference>
<proteinExistence type="inferred from homology"/>
<organism evidence="7 8">
    <name type="scientific">Aquipluma nitroreducens</name>
    <dbReference type="NCBI Taxonomy" id="2010828"/>
    <lineage>
        <taxon>Bacteria</taxon>
        <taxon>Pseudomonadati</taxon>
        <taxon>Bacteroidota</taxon>
        <taxon>Bacteroidia</taxon>
        <taxon>Marinilabiliales</taxon>
        <taxon>Prolixibacteraceae</taxon>
        <taxon>Aquipluma</taxon>
    </lineage>
</organism>
<dbReference type="Pfam" id="PF04542">
    <property type="entry name" value="Sigma70_r2"/>
    <property type="match status" value="1"/>
</dbReference>
<dbReference type="GO" id="GO:0003677">
    <property type="term" value="F:DNA binding"/>
    <property type="evidence" value="ECO:0007669"/>
    <property type="project" value="InterPro"/>
</dbReference>
<evidence type="ECO:0000313" key="7">
    <source>
        <dbReference type="EMBL" id="BBE18636.1"/>
    </source>
</evidence>
<dbReference type="InterPro" id="IPR007627">
    <property type="entry name" value="RNA_pol_sigma70_r2"/>
</dbReference>
<dbReference type="EMBL" id="AP018694">
    <property type="protein sequence ID" value="BBE18636.1"/>
    <property type="molecule type" value="Genomic_DNA"/>
</dbReference>
<evidence type="ECO:0000259" key="5">
    <source>
        <dbReference type="Pfam" id="PF04542"/>
    </source>
</evidence>
<dbReference type="Gene3D" id="1.10.1740.10">
    <property type="match status" value="1"/>
</dbReference>
<evidence type="ECO:0000259" key="6">
    <source>
        <dbReference type="Pfam" id="PF08281"/>
    </source>
</evidence>
<sequence>MLKQNFKNDAEALLQMSDGNAAAYRFLFDHHFTDLCNFLLIYLHSKELSEEIALEIFTFIWEKRQTLQIKANFKSFLFSSAKNRAISLYRKEQKKMFTSIDPGQSVFLDDSSSQQLMENNELREIINTAINKLPEKSKQIYQLAWEENLSHKEIAEQLGITPKTVENHVGIALRKLRESLNPYYQQIFMLLLVQLFID</sequence>
<dbReference type="KEGG" id="anf:AQPE_2799"/>
<accession>A0A5K7SAZ7</accession>
<dbReference type="Pfam" id="PF08281">
    <property type="entry name" value="Sigma70_r4_2"/>
    <property type="match status" value="1"/>
</dbReference>
<dbReference type="InterPro" id="IPR013324">
    <property type="entry name" value="RNA_pol_sigma_r3/r4-like"/>
</dbReference>
<dbReference type="InterPro" id="IPR013325">
    <property type="entry name" value="RNA_pol_sigma_r2"/>
</dbReference>
<dbReference type="SUPFAM" id="SSF88659">
    <property type="entry name" value="Sigma3 and sigma4 domains of RNA polymerase sigma factors"/>
    <property type="match status" value="1"/>
</dbReference>
<dbReference type="GO" id="GO:0016987">
    <property type="term" value="F:sigma factor activity"/>
    <property type="evidence" value="ECO:0007669"/>
    <property type="project" value="UniProtKB-KW"/>
</dbReference>
<dbReference type="NCBIfam" id="TIGR02985">
    <property type="entry name" value="Sig70_bacteroi1"/>
    <property type="match status" value="1"/>
</dbReference>
<dbReference type="InterPro" id="IPR039425">
    <property type="entry name" value="RNA_pol_sigma-70-like"/>
</dbReference>
<dbReference type="NCBIfam" id="TIGR02937">
    <property type="entry name" value="sigma70-ECF"/>
    <property type="match status" value="1"/>
</dbReference>